<dbReference type="Proteomes" id="UP000240418">
    <property type="component" value="Unassembled WGS sequence"/>
</dbReference>
<evidence type="ECO:0000256" key="1">
    <source>
        <dbReference type="ARBA" id="ARBA00023172"/>
    </source>
</evidence>
<dbReference type="InterPro" id="IPR002104">
    <property type="entry name" value="Integrase_catalytic"/>
</dbReference>
<evidence type="ECO:0000313" key="3">
    <source>
        <dbReference type="EMBL" id="PSL17727.1"/>
    </source>
</evidence>
<dbReference type="SUPFAM" id="SSF56349">
    <property type="entry name" value="DNA breaking-rejoining enzymes"/>
    <property type="match status" value="1"/>
</dbReference>
<name>A0A2P8F7Q1_9RHOB</name>
<dbReference type="AlphaFoldDB" id="A0A2P8F7Q1"/>
<dbReference type="InterPro" id="IPR011010">
    <property type="entry name" value="DNA_brk_join_enz"/>
</dbReference>
<dbReference type="InterPro" id="IPR013762">
    <property type="entry name" value="Integrase-like_cat_sf"/>
</dbReference>
<proteinExistence type="predicted"/>
<dbReference type="Pfam" id="PF00589">
    <property type="entry name" value="Phage_integrase"/>
    <property type="match status" value="1"/>
</dbReference>
<evidence type="ECO:0000313" key="4">
    <source>
        <dbReference type="Proteomes" id="UP000240418"/>
    </source>
</evidence>
<accession>A0A2P8F7Q1</accession>
<reference evidence="3 4" key="1">
    <citation type="submission" date="2018-03" db="EMBL/GenBank/DDBJ databases">
        <title>Genomic Encyclopedia of Archaeal and Bacterial Type Strains, Phase II (KMG-II): from individual species to whole genera.</title>
        <authorList>
            <person name="Goeker M."/>
        </authorList>
    </citation>
    <scope>NUCLEOTIDE SEQUENCE [LARGE SCALE GENOMIC DNA]</scope>
    <source>
        <strain evidence="3 4">DSM 100673</strain>
    </source>
</reference>
<gene>
    <name evidence="3" type="ORF">CLV88_11574</name>
</gene>
<comment type="caution">
    <text evidence="3">The sequence shown here is derived from an EMBL/GenBank/DDBJ whole genome shotgun (WGS) entry which is preliminary data.</text>
</comment>
<dbReference type="EMBL" id="PYGJ01000015">
    <property type="protein sequence ID" value="PSL17727.1"/>
    <property type="molecule type" value="Genomic_DNA"/>
</dbReference>
<dbReference type="Gene3D" id="1.10.443.10">
    <property type="entry name" value="Intergrase catalytic core"/>
    <property type="match status" value="1"/>
</dbReference>
<evidence type="ECO:0000259" key="2">
    <source>
        <dbReference type="PROSITE" id="PS51898"/>
    </source>
</evidence>
<keyword evidence="4" id="KW-1185">Reference proteome</keyword>
<organism evidence="3 4">
    <name type="scientific">Shimia abyssi</name>
    <dbReference type="NCBI Taxonomy" id="1662395"/>
    <lineage>
        <taxon>Bacteria</taxon>
        <taxon>Pseudomonadati</taxon>
        <taxon>Pseudomonadota</taxon>
        <taxon>Alphaproteobacteria</taxon>
        <taxon>Rhodobacterales</taxon>
        <taxon>Roseobacteraceae</taxon>
    </lineage>
</organism>
<dbReference type="RefSeq" id="WP_165798931.1">
    <property type="nucleotide sequence ID" value="NZ_PYGJ01000015.1"/>
</dbReference>
<dbReference type="GO" id="GO:0006310">
    <property type="term" value="P:DNA recombination"/>
    <property type="evidence" value="ECO:0007669"/>
    <property type="project" value="UniProtKB-KW"/>
</dbReference>
<keyword evidence="1" id="KW-0233">DNA recombination</keyword>
<dbReference type="GO" id="GO:0003677">
    <property type="term" value="F:DNA binding"/>
    <property type="evidence" value="ECO:0007669"/>
    <property type="project" value="InterPro"/>
</dbReference>
<dbReference type="GO" id="GO:0015074">
    <property type="term" value="P:DNA integration"/>
    <property type="evidence" value="ECO:0007669"/>
    <property type="project" value="InterPro"/>
</dbReference>
<feature type="domain" description="Tyr recombinase" evidence="2">
    <location>
        <begin position="137"/>
        <end position="338"/>
    </location>
</feature>
<protein>
    <submittedName>
        <fullName evidence="3">Phage integrase family protein</fullName>
    </submittedName>
</protein>
<dbReference type="PROSITE" id="PS51898">
    <property type="entry name" value="TYR_RECOMBINASE"/>
    <property type="match status" value="1"/>
</dbReference>
<sequence length="353" mass="40379">MTNPIPLVLKYEDWPQADRSAWDALFSVSEWFGDSGACVEWSDSSRAKRRQSYGQWLSFLLRSSPELLTVSPAERMTKDSVQAYVEECEERLKPKSVHGFVSDIYVIIRAVAPVADWDWLKRASNRLRKKADSQSLPPPHEITAKEALHRALDWIDIHDGNNRYAHMTQAIRFRQGLMITFLVTRPVRRRTLLATDLNDHLKVMTDGMHLYYEAKDIKTKRPHDFPMPKVLVPHMQRYLDVHRPVLLQGKSHAALWVNQYGDPITPDGLSRELPKMTQRVIGLALRPHAFRHVAATYIAETDPEHANIIRDVLGHTTLNMANKHYNRAKGISACDSYQEMIAGMRKEGGKGVA</sequence>